<dbReference type="InterPro" id="IPR017871">
    <property type="entry name" value="ABC_transporter-like_CS"/>
</dbReference>
<feature type="domain" description="ABC transporter" evidence="9">
    <location>
        <begin position="294"/>
        <end position="520"/>
    </location>
</feature>
<evidence type="ECO:0000256" key="3">
    <source>
        <dbReference type="ARBA" id="ARBA00022448"/>
    </source>
</evidence>
<dbReference type="InterPro" id="IPR027417">
    <property type="entry name" value="P-loop_NTPase"/>
</dbReference>
<dbReference type="GO" id="GO:0005524">
    <property type="term" value="F:ATP binding"/>
    <property type="evidence" value="ECO:0007669"/>
    <property type="project" value="UniProtKB-KW"/>
</dbReference>
<dbReference type="InterPro" id="IPR015856">
    <property type="entry name" value="ABC_transpr_CbiO/EcfA_su"/>
</dbReference>
<comment type="subcellular location">
    <subcellularLocation>
        <location evidence="1">Cell membrane</location>
        <topology evidence="1">Peripheral membrane protein</topology>
    </subcellularLocation>
</comment>
<keyword evidence="7" id="KW-1278">Translocase</keyword>
<comment type="similarity">
    <text evidence="2">Belongs to the ABC transporter superfamily.</text>
</comment>
<evidence type="ECO:0000256" key="2">
    <source>
        <dbReference type="ARBA" id="ARBA00005417"/>
    </source>
</evidence>
<dbReference type="SUPFAM" id="SSF52540">
    <property type="entry name" value="P-loop containing nucleoside triphosphate hydrolases"/>
    <property type="match status" value="2"/>
</dbReference>
<evidence type="ECO:0000256" key="6">
    <source>
        <dbReference type="ARBA" id="ARBA00022840"/>
    </source>
</evidence>
<evidence type="ECO:0000313" key="10">
    <source>
        <dbReference type="EMBL" id="GAQ18642.1"/>
    </source>
</evidence>
<dbReference type="InterPro" id="IPR003593">
    <property type="entry name" value="AAA+_ATPase"/>
</dbReference>
<dbReference type="CDD" id="cd03225">
    <property type="entry name" value="ABC_cobalt_CbiO_domain1"/>
    <property type="match status" value="2"/>
</dbReference>
<dbReference type="PROSITE" id="PS00211">
    <property type="entry name" value="ABC_TRANSPORTER_1"/>
    <property type="match status" value="2"/>
</dbReference>
<organism evidence="10 11">
    <name type="scientific">Oceanobacillus picturae</name>
    <dbReference type="NCBI Taxonomy" id="171693"/>
    <lineage>
        <taxon>Bacteria</taxon>
        <taxon>Bacillati</taxon>
        <taxon>Bacillota</taxon>
        <taxon>Bacilli</taxon>
        <taxon>Bacillales</taxon>
        <taxon>Bacillaceae</taxon>
        <taxon>Oceanobacillus</taxon>
    </lineage>
</organism>
<sequence>MEILSAKNISFTYPLEENPALKEVDFHVHKGEFVVLCGASGSGKSTLLHLVKKEIAPHGKLEGSIFYNGTQLEKHDTPPDDIGIVFQDPENQIVMDNVMEELLFGMENKGYQTEDMRKKVAEMTHYFGLTHLLDKKTSELSGGEKQKVNLVSVLLLEPDLLLLDEPTAQLDPIAAKEFIQTLTQLNREFGITILMVEHRLEELFAAADRVLVLEGGVKKVDAPPREAVAMLHAHPILNYFLPSASRLFLHFQPEVDLESIPVNVKEGRDWLLANNITADSDMEVEQEATPLFTLKEIDFQYNKDTASVLHNLSLSVNKGELLAILGANGTGKSTLLKVMAGILRPQHGKVLYDGKKQKKHEKMAIRYLPQNPALYFLEDTLMAEYRQIVKKHPVENGEAMIHTLIDTFGLKGFEERHPADLSGGELQKAALLGTLLEDPKILLIDEPTKGLDPYSKRVFGELLGDLREQGLTIVMVTHDVEFAANYATRSSMLFQGDVSVVEGTRAFFKGNTYYTTVMNRMTRKSAAPLAVTLEEAKENWRVQRKP</sequence>
<keyword evidence="5" id="KW-0547">Nucleotide-binding</keyword>
<dbReference type="GO" id="GO:0016887">
    <property type="term" value="F:ATP hydrolysis activity"/>
    <property type="evidence" value="ECO:0007669"/>
    <property type="project" value="InterPro"/>
</dbReference>
<dbReference type="Pfam" id="PF00005">
    <property type="entry name" value="ABC_tran"/>
    <property type="match status" value="2"/>
</dbReference>
<keyword evidence="4" id="KW-1003">Cell membrane</keyword>
<dbReference type="PROSITE" id="PS50893">
    <property type="entry name" value="ABC_TRANSPORTER_2"/>
    <property type="match status" value="2"/>
</dbReference>
<keyword evidence="3" id="KW-0813">Transport</keyword>
<protein>
    <submittedName>
        <fullName evidence="10">HMP/thiamine import ATP-binding protein YkoD</fullName>
    </submittedName>
</protein>
<dbReference type="GO" id="GO:0042626">
    <property type="term" value="F:ATPase-coupled transmembrane transporter activity"/>
    <property type="evidence" value="ECO:0007669"/>
    <property type="project" value="TreeGrafter"/>
</dbReference>
<evidence type="ECO:0000256" key="8">
    <source>
        <dbReference type="ARBA" id="ARBA00023136"/>
    </source>
</evidence>
<dbReference type="Gene3D" id="3.40.50.300">
    <property type="entry name" value="P-loop containing nucleotide triphosphate hydrolases"/>
    <property type="match status" value="2"/>
</dbReference>
<feature type="domain" description="ABC transporter" evidence="9">
    <location>
        <begin position="4"/>
        <end position="240"/>
    </location>
</feature>
<gene>
    <name evidence="10" type="ORF">OPHB3_2583</name>
</gene>
<dbReference type="PANTHER" id="PTHR43553">
    <property type="entry name" value="HEAVY METAL TRANSPORTER"/>
    <property type="match status" value="1"/>
</dbReference>
<evidence type="ECO:0000256" key="5">
    <source>
        <dbReference type="ARBA" id="ARBA00022741"/>
    </source>
</evidence>
<evidence type="ECO:0000259" key="9">
    <source>
        <dbReference type="PROSITE" id="PS50893"/>
    </source>
</evidence>
<evidence type="ECO:0000256" key="1">
    <source>
        <dbReference type="ARBA" id="ARBA00004202"/>
    </source>
</evidence>
<accession>A0A0U9H7M5</accession>
<dbReference type="RefSeq" id="WP_058950579.1">
    <property type="nucleotide sequence ID" value="NZ_BBXV01000030.1"/>
</dbReference>
<reference evidence="10 11" key="2">
    <citation type="journal article" date="2016" name="Genome Announc.">
        <title>Draft Genome Sequence of Oceanobacillus picturae Heshi-B3, Isolated from Fermented Rice Bran in a Traditional Japanese Seafood Dish.</title>
        <authorList>
            <person name="Akuzawa S."/>
            <person name="Nagaoka J."/>
            <person name="Kanekatsu M."/>
            <person name="Kanesaki Y."/>
            <person name="Suzuki T."/>
        </authorList>
    </citation>
    <scope>NUCLEOTIDE SEQUENCE [LARGE SCALE GENOMIC DNA]</scope>
    <source>
        <strain evidence="10 11">Heshi-B3</strain>
    </source>
</reference>
<evidence type="ECO:0000256" key="7">
    <source>
        <dbReference type="ARBA" id="ARBA00022967"/>
    </source>
</evidence>
<dbReference type="InterPro" id="IPR003439">
    <property type="entry name" value="ABC_transporter-like_ATP-bd"/>
</dbReference>
<dbReference type="Proteomes" id="UP000052946">
    <property type="component" value="Unassembled WGS sequence"/>
</dbReference>
<dbReference type="EMBL" id="BBXV01000030">
    <property type="protein sequence ID" value="GAQ18642.1"/>
    <property type="molecule type" value="Genomic_DNA"/>
</dbReference>
<keyword evidence="8" id="KW-0472">Membrane</keyword>
<reference evidence="11" key="1">
    <citation type="submission" date="2015-07" db="EMBL/GenBank/DDBJ databases">
        <title>Draft Genome Sequence of Oceanobacillus picturae Heshi-B3 that Was Isolated from Fermented Rice Bran with Aging Salted Mackerel, Which Was Named Heshiko as Traditional Fermented Seafood in Japan.</title>
        <authorList>
            <person name="Akuzawa S."/>
            <person name="Nakagawa J."/>
            <person name="Kanekatsu T."/>
            <person name="Kanesaki Y."/>
            <person name="Suzuki T."/>
        </authorList>
    </citation>
    <scope>NUCLEOTIDE SEQUENCE [LARGE SCALE GENOMIC DNA]</scope>
    <source>
        <strain evidence="11">Heshi-B3</strain>
    </source>
</reference>
<comment type="caution">
    <text evidence="10">The sequence shown here is derived from an EMBL/GenBank/DDBJ whole genome shotgun (WGS) entry which is preliminary data.</text>
</comment>
<dbReference type="GO" id="GO:0043190">
    <property type="term" value="C:ATP-binding cassette (ABC) transporter complex"/>
    <property type="evidence" value="ECO:0007669"/>
    <property type="project" value="TreeGrafter"/>
</dbReference>
<dbReference type="InterPro" id="IPR050095">
    <property type="entry name" value="ECF_ABC_transporter_ATP-bd"/>
</dbReference>
<evidence type="ECO:0000256" key="4">
    <source>
        <dbReference type="ARBA" id="ARBA00022475"/>
    </source>
</evidence>
<dbReference type="PANTHER" id="PTHR43553:SF27">
    <property type="entry name" value="ENERGY-COUPLING FACTOR TRANSPORTER ATP-BINDING PROTEIN ECFA2"/>
    <property type="match status" value="1"/>
</dbReference>
<proteinExistence type="inferred from homology"/>
<dbReference type="SMART" id="SM00382">
    <property type="entry name" value="AAA"/>
    <property type="match status" value="2"/>
</dbReference>
<name>A0A0U9H7M5_9BACI</name>
<evidence type="ECO:0000313" key="11">
    <source>
        <dbReference type="Proteomes" id="UP000052946"/>
    </source>
</evidence>
<dbReference type="AlphaFoldDB" id="A0A0U9H7M5"/>
<keyword evidence="6 10" id="KW-0067">ATP-binding</keyword>
<dbReference type="OrthoDB" id="501320at2"/>